<evidence type="ECO:0000313" key="4">
    <source>
        <dbReference type="Proteomes" id="UP000785653"/>
    </source>
</evidence>
<evidence type="ECO:0000256" key="1">
    <source>
        <dbReference type="SAM" id="MobiDB-lite"/>
    </source>
</evidence>
<dbReference type="Proteomes" id="UP000785653">
    <property type="component" value="Unassembled WGS sequence"/>
</dbReference>
<feature type="compositionally biased region" description="Low complexity" evidence="1">
    <location>
        <begin position="43"/>
        <end position="52"/>
    </location>
</feature>
<organism evidence="3 4">
    <name type="scientific">Rothia mucilaginosa</name>
    <dbReference type="NCBI Taxonomy" id="43675"/>
    <lineage>
        <taxon>Bacteria</taxon>
        <taxon>Bacillati</taxon>
        <taxon>Actinomycetota</taxon>
        <taxon>Actinomycetes</taxon>
        <taxon>Micrococcales</taxon>
        <taxon>Micrococcaceae</taxon>
        <taxon>Rothia</taxon>
    </lineage>
</organism>
<feature type="compositionally biased region" description="Polar residues" evidence="1">
    <location>
        <begin position="22"/>
        <end position="31"/>
    </location>
</feature>
<accession>A0A930LU96</accession>
<sequence>MSAAILYASTRLLRDLQDSEEQYSTNNNAESTPAAPELIVTRTGGAPTAPATVHTENAPTNNAEGTPATPAHSWRYNAMYAATFTLSALLSYITIEAMRKRGRGHN</sequence>
<keyword evidence="2" id="KW-1133">Transmembrane helix</keyword>
<keyword evidence="2" id="KW-0812">Transmembrane</keyword>
<dbReference type="EMBL" id="JABZXS010000047">
    <property type="protein sequence ID" value="MBF1673452.1"/>
    <property type="molecule type" value="Genomic_DNA"/>
</dbReference>
<protein>
    <submittedName>
        <fullName evidence="3">Uncharacterized protein</fullName>
    </submittedName>
</protein>
<evidence type="ECO:0000313" key="3">
    <source>
        <dbReference type="EMBL" id="MBF1673452.1"/>
    </source>
</evidence>
<dbReference type="AlphaFoldDB" id="A0A930LU96"/>
<feature type="compositionally biased region" description="Polar residues" evidence="1">
    <location>
        <begin position="54"/>
        <end position="64"/>
    </location>
</feature>
<name>A0A930LU96_9MICC</name>
<reference evidence="3" key="1">
    <citation type="submission" date="2020-04" db="EMBL/GenBank/DDBJ databases">
        <title>Deep metagenomics examines the oral microbiome during advanced dental caries in children, revealing novel taxa and co-occurrences with host molecules.</title>
        <authorList>
            <person name="Baker J.L."/>
            <person name="Morton J.T."/>
            <person name="Dinis M."/>
            <person name="Alvarez R."/>
            <person name="Tran N.C."/>
            <person name="Knight R."/>
            <person name="Edlund A."/>
        </authorList>
    </citation>
    <scope>NUCLEOTIDE SEQUENCE</scope>
    <source>
        <strain evidence="3">JCVI_47_bin.3</strain>
    </source>
</reference>
<keyword evidence="2" id="KW-0472">Membrane</keyword>
<gene>
    <name evidence="3" type="ORF">HXO65_04510</name>
</gene>
<feature type="region of interest" description="Disordered" evidence="1">
    <location>
        <begin position="18"/>
        <end position="70"/>
    </location>
</feature>
<proteinExistence type="predicted"/>
<evidence type="ECO:0000256" key="2">
    <source>
        <dbReference type="SAM" id="Phobius"/>
    </source>
</evidence>
<feature type="transmembrane region" description="Helical" evidence="2">
    <location>
        <begin position="78"/>
        <end position="95"/>
    </location>
</feature>
<comment type="caution">
    <text evidence="3">The sequence shown here is derived from an EMBL/GenBank/DDBJ whole genome shotgun (WGS) entry which is preliminary data.</text>
</comment>